<dbReference type="RefSeq" id="WP_062737314.1">
    <property type="nucleotide sequence ID" value="NZ_BJZS01000087.1"/>
</dbReference>
<dbReference type="Pfam" id="PF13411">
    <property type="entry name" value="MerR_1"/>
    <property type="match status" value="1"/>
</dbReference>
<accession>A0A512IFD6</accession>
<evidence type="ECO:0000256" key="4">
    <source>
        <dbReference type="SAM" id="Coils"/>
    </source>
</evidence>
<dbReference type="SUPFAM" id="SSF46955">
    <property type="entry name" value="Putative DNA-binding domain"/>
    <property type="match status" value="1"/>
</dbReference>
<dbReference type="GO" id="GO:0003677">
    <property type="term" value="F:DNA binding"/>
    <property type="evidence" value="ECO:0007669"/>
    <property type="project" value="UniProtKB-KW"/>
</dbReference>
<feature type="domain" description="HTH merR-type" evidence="5">
    <location>
        <begin position="1"/>
        <end position="69"/>
    </location>
</feature>
<dbReference type="GO" id="GO:0003700">
    <property type="term" value="F:DNA-binding transcription factor activity"/>
    <property type="evidence" value="ECO:0007669"/>
    <property type="project" value="InterPro"/>
</dbReference>
<dbReference type="AlphaFoldDB" id="A0A512IFD6"/>
<keyword evidence="3" id="KW-0804">Transcription</keyword>
<name>A0A512IFD6_9MICC</name>
<gene>
    <name evidence="6" type="ORF">KTU01_25380</name>
</gene>
<dbReference type="InterPro" id="IPR047057">
    <property type="entry name" value="MerR_fam"/>
</dbReference>
<organism evidence="6 7">
    <name type="scientific">Kocuria turfanensis</name>
    <dbReference type="NCBI Taxonomy" id="388357"/>
    <lineage>
        <taxon>Bacteria</taxon>
        <taxon>Bacillati</taxon>
        <taxon>Actinomycetota</taxon>
        <taxon>Actinomycetes</taxon>
        <taxon>Micrococcales</taxon>
        <taxon>Micrococcaceae</taxon>
        <taxon>Kocuria</taxon>
    </lineage>
</organism>
<dbReference type="Proteomes" id="UP000321103">
    <property type="component" value="Unassembled WGS sequence"/>
</dbReference>
<evidence type="ECO:0000256" key="3">
    <source>
        <dbReference type="ARBA" id="ARBA00023163"/>
    </source>
</evidence>
<dbReference type="STRING" id="388357.GCA_001580365_03671"/>
<evidence type="ECO:0000259" key="5">
    <source>
        <dbReference type="PROSITE" id="PS50937"/>
    </source>
</evidence>
<dbReference type="PROSITE" id="PS50937">
    <property type="entry name" value="HTH_MERR_2"/>
    <property type="match status" value="1"/>
</dbReference>
<dbReference type="CDD" id="cd04770">
    <property type="entry name" value="HTH_HMRTR"/>
    <property type="match status" value="1"/>
</dbReference>
<dbReference type="InterPro" id="IPR009061">
    <property type="entry name" value="DNA-bd_dom_put_sf"/>
</dbReference>
<reference evidence="6 7" key="1">
    <citation type="submission" date="2019-07" db="EMBL/GenBank/DDBJ databases">
        <title>Whole genome shotgun sequence of Kocuria turfanensis NBRC 107627.</title>
        <authorList>
            <person name="Hosoyama A."/>
            <person name="Uohara A."/>
            <person name="Ohji S."/>
            <person name="Ichikawa N."/>
        </authorList>
    </citation>
    <scope>NUCLEOTIDE SEQUENCE [LARGE SCALE GENOMIC DNA]</scope>
    <source>
        <strain evidence="6 7">NBRC 107627</strain>
    </source>
</reference>
<evidence type="ECO:0000256" key="1">
    <source>
        <dbReference type="ARBA" id="ARBA00023015"/>
    </source>
</evidence>
<dbReference type="SMART" id="SM00422">
    <property type="entry name" value="HTH_MERR"/>
    <property type="match status" value="1"/>
</dbReference>
<dbReference type="Gene3D" id="1.10.1660.10">
    <property type="match status" value="1"/>
</dbReference>
<keyword evidence="1" id="KW-0805">Transcription regulation</keyword>
<proteinExistence type="predicted"/>
<dbReference type="InterPro" id="IPR000551">
    <property type="entry name" value="MerR-type_HTH_dom"/>
</dbReference>
<dbReference type="PRINTS" id="PR00040">
    <property type="entry name" value="HTHMERR"/>
</dbReference>
<dbReference type="PANTHER" id="PTHR30204">
    <property type="entry name" value="REDOX-CYCLING DRUG-SENSING TRANSCRIPTIONAL ACTIVATOR SOXR"/>
    <property type="match status" value="1"/>
</dbReference>
<keyword evidence="4" id="KW-0175">Coiled coil</keyword>
<evidence type="ECO:0000256" key="2">
    <source>
        <dbReference type="ARBA" id="ARBA00023125"/>
    </source>
</evidence>
<keyword evidence="7" id="KW-1185">Reference proteome</keyword>
<evidence type="ECO:0000313" key="7">
    <source>
        <dbReference type="Proteomes" id="UP000321103"/>
    </source>
</evidence>
<evidence type="ECO:0000313" key="6">
    <source>
        <dbReference type="EMBL" id="GEO96415.1"/>
    </source>
</evidence>
<dbReference type="PANTHER" id="PTHR30204:SF94">
    <property type="entry name" value="HEAVY METAL-DEPENDENT TRANSCRIPTIONAL REGULATOR HI_0293-RELATED"/>
    <property type="match status" value="1"/>
</dbReference>
<comment type="caution">
    <text evidence="6">The sequence shown here is derived from an EMBL/GenBank/DDBJ whole genome shotgun (WGS) entry which is preliminary data.</text>
</comment>
<protein>
    <submittedName>
        <fullName evidence="6">Cd(II)/Pb(II)-responsive transcriptional regulator</fullName>
    </submittedName>
</protein>
<feature type="coiled-coil region" evidence="4">
    <location>
        <begin position="81"/>
        <end position="108"/>
    </location>
</feature>
<dbReference type="EMBL" id="BJZS01000087">
    <property type="protein sequence ID" value="GEO96415.1"/>
    <property type="molecule type" value="Genomic_DNA"/>
</dbReference>
<sequence length="129" mass="14336">MRIGEAAAAVGMTTKALRFYEKQGLLPPAQRAANGYRDYPKELLDRLEFIHRGKVAGLPLAEIRDILRVRDAGQVPCTHVTEQLAQQLAGLDRQIAELTALRESVAENYRRAAEGDPDQCDAQQICSYL</sequence>
<keyword evidence="2" id="KW-0238">DNA-binding</keyword>